<dbReference type="InterPro" id="IPR036890">
    <property type="entry name" value="HATPase_C_sf"/>
</dbReference>
<dbReference type="PANTHER" id="PTHR43065:SF10">
    <property type="entry name" value="PEROXIDE STRESS-ACTIVATED HISTIDINE KINASE MAK3"/>
    <property type="match status" value="1"/>
</dbReference>
<dbReference type="Gene3D" id="3.30.565.10">
    <property type="entry name" value="Histidine kinase-like ATPase, C-terminal domain"/>
    <property type="match status" value="1"/>
</dbReference>
<evidence type="ECO:0000256" key="6">
    <source>
        <dbReference type="ARBA" id="ARBA00022679"/>
    </source>
</evidence>
<dbReference type="Pfam" id="PF00512">
    <property type="entry name" value="HisKA"/>
    <property type="match status" value="1"/>
</dbReference>
<keyword evidence="11 14" id="KW-1133">Transmembrane helix</keyword>
<dbReference type="SMART" id="SM01049">
    <property type="entry name" value="Cache_2"/>
    <property type="match status" value="2"/>
</dbReference>
<comment type="subcellular location">
    <subcellularLocation>
        <location evidence="2">Cell membrane</location>
        <topology evidence="2">Multi-pass membrane protein</topology>
    </subcellularLocation>
</comment>
<feature type="transmembrane region" description="Helical" evidence="14">
    <location>
        <begin position="352"/>
        <end position="374"/>
    </location>
</feature>
<evidence type="ECO:0000259" key="15">
    <source>
        <dbReference type="PROSITE" id="PS50109"/>
    </source>
</evidence>
<dbReference type="Gene3D" id="1.10.287.130">
    <property type="match status" value="1"/>
</dbReference>
<keyword evidence="4" id="KW-1003">Cell membrane</keyword>
<evidence type="ECO:0000256" key="1">
    <source>
        <dbReference type="ARBA" id="ARBA00000085"/>
    </source>
</evidence>
<dbReference type="SMART" id="SM00388">
    <property type="entry name" value="HisKA"/>
    <property type="match status" value="1"/>
</dbReference>
<feature type="transmembrane region" description="Helical" evidence="14">
    <location>
        <begin position="12"/>
        <end position="32"/>
    </location>
</feature>
<evidence type="ECO:0000256" key="13">
    <source>
        <dbReference type="ARBA" id="ARBA00023136"/>
    </source>
</evidence>
<protein>
    <recommendedName>
        <fullName evidence="3">histidine kinase</fullName>
        <ecNumber evidence="3">2.7.13.3</ecNumber>
    </recommendedName>
</protein>
<keyword evidence="7 14" id="KW-0812">Transmembrane</keyword>
<keyword evidence="8" id="KW-0547">Nucleotide-binding</keyword>
<dbReference type="InterPro" id="IPR003594">
    <property type="entry name" value="HATPase_dom"/>
</dbReference>
<dbReference type="InterPro" id="IPR005467">
    <property type="entry name" value="His_kinase_dom"/>
</dbReference>
<evidence type="ECO:0000256" key="8">
    <source>
        <dbReference type="ARBA" id="ARBA00022741"/>
    </source>
</evidence>
<dbReference type="SUPFAM" id="SSF47384">
    <property type="entry name" value="Homodimeric domain of signal transducing histidine kinase"/>
    <property type="match status" value="1"/>
</dbReference>
<gene>
    <name evidence="16" type="ORF">NJU99_11355</name>
</gene>
<dbReference type="PROSITE" id="PS50109">
    <property type="entry name" value="HIS_KIN"/>
    <property type="match status" value="1"/>
</dbReference>
<dbReference type="CDD" id="cd00082">
    <property type="entry name" value="HisKA"/>
    <property type="match status" value="1"/>
</dbReference>
<dbReference type="InterPro" id="IPR003661">
    <property type="entry name" value="HisK_dim/P_dom"/>
</dbReference>
<dbReference type="InterPro" id="IPR036097">
    <property type="entry name" value="HisK_dim/P_sf"/>
</dbReference>
<keyword evidence="17" id="KW-1185">Reference proteome</keyword>
<evidence type="ECO:0000256" key="10">
    <source>
        <dbReference type="ARBA" id="ARBA00022840"/>
    </source>
</evidence>
<dbReference type="EMBL" id="CP100595">
    <property type="protein sequence ID" value="UTJ05840.1"/>
    <property type="molecule type" value="Genomic_DNA"/>
</dbReference>
<dbReference type="Pfam" id="PF08269">
    <property type="entry name" value="dCache_2"/>
    <property type="match status" value="1"/>
</dbReference>
<dbReference type="SMART" id="SM00387">
    <property type="entry name" value="HATPase_c"/>
    <property type="match status" value="1"/>
</dbReference>
<evidence type="ECO:0000256" key="2">
    <source>
        <dbReference type="ARBA" id="ARBA00004651"/>
    </source>
</evidence>
<dbReference type="InterPro" id="IPR004010">
    <property type="entry name" value="Double_Cache_2"/>
</dbReference>
<keyword evidence="13 14" id="KW-0472">Membrane</keyword>
<organism evidence="16 17">
    <name type="scientific">Arcobacter roscoffensis</name>
    <dbReference type="NCBI Taxonomy" id="2961520"/>
    <lineage>
        <taxon>Bacteria</taxon>
        <taxon>Pseudomonadati</taxon>
        <taxon>Campylobacterota</taxon>
        <taxon>Epsilonproteobacteria</taxon>
        <taxon>Campylobacterales</taxon>
        <taxon>Arcobacteraceae</taxon>
        <taxon>Arcobacter</taxon>
    </lineage>
</organism>
<evidence type="ECO:0000256" key="3">
    <source>
        <dbReference type="ARBA" id="ARBA00012438"/>
    </source>
</evidence>
<dbReference type="RefSeq" id="WP_254576021.1">
    <property type="nucleotide sequence ID" value="NZ_CP100595.1"/>
</dbReference>
<keyword evidence="12" id="KW-0902">Two-component regulatory system</keyword>
<keyword evidence="9" id="KW-0418">Kinase</keyword>
<evidence type="ECO:0000256" key="7">
    <source>
        <dbReference type="ARBA" id="ARBA00022692"/>
    </source>
</evidence>
<comment type="catalytic activity">
    <reaction evidence="1">
        <text>ATP + protein L-histidine = ADP + protein N-phospho-L-histidine.</text>
        <dbReference type="EC" id="2.7.13.3"/>
    </reaction>
</comment>
<accession>A0ABY5E4Y6</accession>
<evidence type="ECO:0000256" key="4">
    <source>
        <dbReference type="ARBA" id="ARBA00022475"/>
    </source>
</evidence>
<keyword evidence="5" id="KW-0597">Phosphoprotein</keyword>
<reference evidence="16" key="1">
    <citation type="submission" date="2022-07" db="EMBL/GenBank/DDBJ databases">
        <title>Arcobacter roscoffensis sp. nov., a marine bacterium isolated from coastal seawater collected from Roscoff, France.</title>
        <authorList>
            <person name="Pascual J."/>
            <person name="Lepeaux C."/>
            <person name="Methner A."/>
            <person name="Overmann J."/>
        </authorList>
    </citation>
    <scope>NUCLEOTIDE SEQUENCE</scope>
    <source>
        <strain evidence="16">ARW1-2F2</strain>
    </source>
</reference>
<sequence>MLKTERDIVNLIKYLPVILIIFFSFLITIFLYGENQSRFESELKNLEEKYIQKNKDEIEFQVKKVIETVSYEKKLSKKRLRNDIKVQVNNAYSIALSIYENNQDKTKEEIKKLIKDSLRNIRFNENRGYLFIYEMSGVNILHPLKPHLENKNLWNYQDKKGTYLLQEMNKILKKQDSTYYTWYWNKPNDLEKEYEKLGYFKKFEPFDWFIGTGEYVYDSQEQLKKDVAQSITNLRYKKNGYFFALTFEGEYVSYYLEDLIGKNVKDLNITDDITTTQNKMIELAKKDGGFISYSHNQKPNSISSVTKISYVNGLKNWEWIIGTGFYMDDLYEEINEKKELLKKANNKSLMKLVVVSLFITIILLVIFIYISSILESKFESYKKEIKRKVDESIKKDNILAHQSKMASMGEMLGNIAHQWRQPLSIISTMVTGLKVKRELGEQDLELEKNSYDKINRQIQYLSKTIDDFRDFFKPQKDYEKFYIDETFVKTFDLVEAQLESKYINLIKDIDSVEINSLENELIQVFINIINNSKDELLKLNTKRFIKIDCKNKEDYLEITFIDNAGGIDISIIDSVFEAYFTTKDDDQGTGIGLFMCKEIIIKHLNGKMYVENSEFNIDDINYKGAKFTIILPIIDSKTNEDLS</sequence>
<evidence type="ECO:0000256" key="12">
    <source>
        <dbReference type="ARBA" id="ARBA00023012"/>
    </source>
</evidence>
<dbReference type="EC" id="2.7.13.3" evidence="3"/>
<dbReference type="Pfam" id="PF02518">
    <property type="entry name" value="HATPase_c"/>
    <property type="match status" value="1"/>
</dbReference>
<dbReference type="SUPFAM" id="SSF55874">
    <property type="entry name" value="ATPase domain of HSP90 chaperone/DNA topoisomerase II/histidine kinase"/>
    <property type="match status" value="1"/>
</dbReference>
<evidence type="ECO:0000256" key="5">
    <source>
        <dbReference type="ARBA" id="ARBA00022553"/>
    </source>
</evidence>
<feature type="domain" description="Histidine kinase" evidence="15">
    <location>
        <begin position="414"/>
        <end position="635"/>
    </location>
</feature>
<keyword evidence="10" id="KW-0067">ATP-binding</keyword>
<dbReference type="Gene3D" id="3.30.450.20">
    <property type="entry name" value="PAS domain"/>
    <property type="match status" value="2"/>
</dbReference>
<name>A0ABY5E4Y6_9BACT</name>
<evidence type="ECO:0000256" key="9">
    <source>
        <dbReference type="ARBA" id="ARBA00022777"/>
    </source>
</evidence>
<evidence type="ECO:0000313" key="17">
    <source>
        <dbReference type="Proteomes" id="UP001060012"/>
    </source>
</evidence>
<evidence type="ECO:0000256" key="14">
    <source>
        <dbReference type="SAM" id="Phobius"/>
    </source>
</evidence>
<evidence type="ECO:0000313" key="16">
    <source>
        <dbReference type="EMBL" id="UTJ05840.1"/>
    </source>
</evidence>
<dbReference type="PANTHER" id="PTHR43065">
    <property type="entry name" value="SENSOR HISTIDINE KINASE"/>
    <property type="match status" value="1"/>
</dbReference>
<dbReference type="Proteomes" id="UP001060012">
    <property type="component" value="Chromosome"/>
</dbReference>
<proteinExistence type="predicted"/>
<dbReference type="InterPro" id="IPR033480">
    <property type="entry name" value="sCache_2"/>
</dbReference>
<evidence type="ECO:0000256" key="11">
    <source>
        <dbReference type="ARBA" id="ARBA00022989"/>
    </source>
</evidence>
<keyword evidence="6" id="KW-0808">Transferase</keyword>